<evidence type="ECO:0000313" key="7">
    <source>
        <dbReference type="EMBL" id="EDQ86589.1"/>
    </source>
</evidence>
<dbReference type="EMBL" id="CH991565">
    <property type="protein sequence ID" value="EDQ86589.1"/>
    <property type="molecule type" value="Genomic_DNA"/>
</dbReference>
<dbReference type="KEGG" id="mbr:MONBRDRAFT_28203"/>
<sequence>MQAGFWGAEQLGPVLLHLQGLADTSGPSPISGIPVTILLGFALRNNGLIKLPMERLKAGLELSKGTLLRAGIICIGAKLSLVEIANVGLQGVPAVMAAIGTGMLVVPRLGRAMGLSTKLSSLVAAGTSICGVTAISALSPTIRASEQETAVAVANVVAFGTLNMLLMPHVAHALFASSTQAGAFLGLSVHDTAQKGTRVKRINSFLDLSPSSTHLAPPWALCLP</sequence>
<keyword evidence="3" id="KW-1003">Cell membrane</keyword>
<evidence type="ECO:0008006" key="9">
    <source>
        <dbReference type="Google" id="ProtNLM"/>
    </source>
</evidence>
<dbReference type="PANTHER" id="PTHR30106">
    <property type="entry name" value="INNER MEMBRANE PROTEIN YEIH-RELATED"/>
    <property type="match status" value="1"/>
</dbReference>
<evidence type="ECO:0000313" key="8">
    <source>
        <dbReference type="Proteomes" id="UP000001357"/>
    </source>
</evidence>
<keyword evidence="4" id="KW-0812">Transmembrane</keyword>
<dbReference type="InterPro" id="IPR018383">
    <property type="entry name" value="UPF0324_pro"/>
</dbReference>
<gene>
    <name evidence="7" type="ORF">MONBRDRAFT_28203</name>
</gene>
<dbReference type="OMA" id="THLAPPW"/>
<reference evidence="7 8" key="1">
    <citation type="journal article" date="2008" name="Nature">
        <title>The genome of the choanoflagellate Monosiga brevicollis and the origin of metazoans.</title>
        <authorList>
            <consortium name="JGI Sequencing"/>
            <person name="King N."/>
            <person name="Westbrook M.J."/>
            <person name="Young S.L."/>
            <person name="Kuo A."/>
            <person name="Abedin M."/>
            <person name="Chapman J."/>
            <person name="Fairclough S."/>
            <person name="Hellsten U."/>
            <person name="Isogai Y."/>
            <person name="Letunic I."/>
            <person name="Marr M."/>
            <person name="Pincus D."/>
            <person name="Putnam N."/>
            <person name="Rokas A."/>
            <person name="Wright K.J."/>
            <person name="Zuzow R."/>
            <person name="Dirks W."/>
            <person name="Good M."/>
            <person name="Goodstein D."/>
            <person name="Lemons D."/>
            <person name="Li W."/>
            <person name="Lyons J.B."/>
            <person name="Morris A."/>
            <person name="Nichols S."/>
            <person name="Richter D.J."/>
            <person name="Salamov A."/>
            <person name="Bork P."/>
            <person name="Lim W.A."/>
            <person name="Manning G."/>
            <person name="Miller W.T."/>
            <person name="McGinnis W."/>
            <person name="Shapiro H."/>
            <person name="Tjian R."/>
            <person name="Grigoriev I.V."/>
            <person name="Rokhsar D."/>
        </authorList>
    </citation>
    <scope>NUCLEOTIDE SEQUENCE [LARGE SCALE GENOMIC DNA]</scope>
    <source>
        <strain evidence="8">MX1 / ATCC 50154</strain>
    </source>
</reference>
<proteinExistence type="inferred from homology"/>
<dbReference type="GO" id="GO:0005886">
    <property type="term" value="C:plasma membrane"/>
    <property type="evidence" value="ECO:0007669"/>
    <property type="project" value="UniProtKB-SubCell"/>
</dbReference>
<dbReference type="PANTHER" id="PTHR30106:SF2">
    <property type="entry name" value="UPF0324 INNER MEMBRANE PROTEIN YEIH"/>
    <property type="match status" value="1"/>
</dbReference>
<evidence type="ECO:0000256" key="3">
    <source>
        <dbReference type="ARBA" id="ARBA00022475"/>
    </source>
</evidence>
<accession>A9V7H9</accession>
<evidence type="ECO:0000256" key="5">
    <source>
        <dbReference type="ARBA" id="ARBA00022989"/>
    </source>
</evidence>
<dbReference type="RefSeq" id="XP_001748702.1">
    <property type="nucleotide sequence ID" value="XM_001748650.1"/>
</dbReference>
<protein>
    <recommendedName>
        <fullName evidence="9">Sulfate exporter family transporter</fullName>
    </recommendedName>
</protein>
<evidence type="ECO:0000256" key="4">
    <source>
        <dbReference type="ARBA" id="ARBA00022692"/>
    </source>
</evidence>
<dbReference type="InParanoid" id="A9V7H9"/>
<evidence type="ECO:0000256" key="2">
    <source>
        <dbReference type="ARBA" id="ARBA00007977"/>
    </source>
</evidence>
<keyword evidence="6" id="KW-0472">Membrane</keyword>
<dbReference type="Proteomes" id="UP000001357">
    <property type="component" value="Unassembled WGS sequence"/>
</dbReference>
<dbReference type="GeneID" id="5893869"/>
<dbReference type="AlphaFoldDB" id="A9V7H9"/>
<comment type="similarity">
    <text evidence="2">Belongs to the UPF0324 family.</text>
</comment>
<keyword evidence="8" id="KW-1185">Reference proteome</keyword>
<comment type="subcellular location">
    <subcellularLocation>
        <location evidence="1">Cell membrane</location>
        <topology evidence="1">Multi-pass membrane protein</topology>
    </subcellularLocation>
</comment>
<organism evidence="7 8">
    <name type="scientific">Monosiga brevicollis</name>
    <name type="common">Choanoflagellate</name>
    <dbReference type="NCBI Taxonomy" id="81824"/>
    <lineage>
        <taxon>Eukaryota</taxon>
        <taxon>Choanoflagellata</taxon>
        <taxon>Craspedida</taxon>
        <taxon>Salpingoecidae</taxon>
        <taxon>Monosiga</taxon>
    </lineage>
</organism>
<evidence type="ECO:0000256" key="6">
    <source>
        <dbReference type="ARBA" id="ARBA00023136"/>
    </source>
</evidence>
<keyword evidence="5" id="KW-1133">Transmembrane helix</keyword>
<evidence type="ECO:0000256" key="1">
    <source>
        <dbReference type="ARBA" id="ARBA00004651"/>
    </source>
</evidence>
<dbReference type="Pfam" id="PF03601">
    <property type="entry name" value="Cons_hypoth698"/>
    <property type="match status" value="1"/>
</dbReference>
<name>A9V7H9_MONBE</name>
<dbReference type="eggNOG" id="ENOG502RXXQ">
    <property type="taxonomic scope" value="Eukaryota"/>
</dbReference>